<feature type="region of interest" description="Disordered" evidence="1">
    <location>
        <begin position="1"/>
        <end position="82"/>
    </location>
</feature>
<dbReference type="Proteomes" id="UP001168972">
    <property type="component" value="Unassembled WGS sequence"/>
</dbReference>
<evidence type="ECO:0000256" key="1">
    <source>
        <dbReference type="SAM" id="MobiDB-lite"/>
    </source>
</evidence>
<name>A0AA39FG94_MICHY</name>
<gene>
    <name evidence="2" type="ORF">PV327_002786</name>
</gene>
<dbReference type="EMBL" id="JAQQBR010001831">
    <property type="protein sequence ID" value="KAK0169037.1"/>
    <property type="molecule type" value="Genomic_DNA"/>
</dbReference>
<protein>
    <submittedName>
        <fullName evidence="2">Uncharacterized protein</fullName>
    </submittedName>
</protein>
<dbReference type="AlphaFoldDB" id="A0AA39FG94"/>
<proteinExistence type="predicted"/>
<keyword evidence="3" id="KW-1185">Reference proteome</keyword>
<organism evidence="2 3">
    <name type="scientific">Microctonus hyperodae</name>
    <name type="common">Parasitoid wasp</name>
    <dbReference type="NCBI Taxonomy" id="165561"/>
    <lineage>
        <taxon>Eukaryota</taxon>
        <taxon>Metazoa</taxon>
        <taxon>Ecdysozoa</taxon>
        <taxon>Arthropoda</taxon>
        <taxon>Hexapoda</taxon>
        <taxon>Insecta</taxon>
        <taxon>Pterygota</taxon>
        <taxon>Neoptera</taxon>
        <taxon>Endopterygota</taxon>
        <taxon>Hymenoptera</taxon>
        <taxon>Apocrita</taxon>
        <taxon>Ichneumonoidea</taxon>
        <taxon>Braconidae</taxon>
        <taxon>Euphorinae</taxon>
        <taxon>Microctonus</taxon>
    </lineage>
</organism>
<evidence type="ECO:0000313" key="2">
    <source>
        <dbReference type="EMBL" id="KAK0169037.1"/>
    </source>
</evidence>
<sequence length="200" mass="22233">MRKDETEQIRMQQQSGQGNGGTRRALSPGPGSDSDDSDISLGGTSPPSPSSTPPPTHHQPSPVSRGGPIGPIPPPTLNFHFDPTQSQFRFSHATAFKFPSTGFRFEPHSPQQNHPTIPNTGSMFRLTETSPFQAVGPRGDLGSRCVLQSLNQEVRYRYRNLDPLRVRVRHNVMFAFRLASKRKRMQSKQQHVGLIQMVIP</sequence>
<reference evidence="2" key="2">
    <citation type="submission" date="2023-03" db="EMBL/GenBank/DDBJ databases">
        <authorList>
            <person name="Inwood S.N."/>
            <person name="Skelly J.G."/>
            <person name="Guhlin J."/>
            <person name="Harrop T.W.R."/>
            <person name="Goldson S.G."/>
            <person name="Dearden P.K."/>
        </authorList>
    </citation>
    <scope>NUCLEOTIDE SEQUENCE</scope>
    <source>
        <strain evidence="2">Lincoln</strain>
        <tissue evidence="2">Whole body</tissue>
    </source>
</reference>
<reference evidence="2" key="1">
    <citation type="journal article" date="2023" name="bioRxiv">
        <title>Scaffold-level genome assemblies of two parasitoid biocontrol wasps reveal the parthenogenesis mechanism and an associated novel virus.</title>
        <authorList>
            <person name="Inwood S."/>
            <person name="Skelly J."/>
            <person name="Guhlin J."/>
            <person name="Harrop T."/>
            <person name="Goldson S."/>
            <person name="Dearden P."/>
        </authorList>
    </citation>
    <scope>NUCLEOTIDE SEQUENCE</scope>
    <source>
        <strain evidence="2">Lincoln</strain>
        <tissue evidence="2">Whole body</tissue>
    </source>
</reference>
<feature type="compositionally biased region" description="Pro residues" evidence="1">
    <location>
        <begin position="46"/>
        <end position="57"/>
    </location>
</feature>
<comment type="caution">
    <text evidence="2">The sequence shown here is derived from an EMBL/GenBank/DDBJ whole genome shotgun (WGS) entry which is preliminary data.</text>
</comment>
<evidence type="ECO:0000313" key="3">
    <source>
        <dbReference type="Proteomes" id="UP001168972"/>
    </source>
</evidence>
<accession>A0AA39FG94</accession>